<keyword evidence="3" id="KW-1185">Reference proteome</keyword>
<feature type="transmembrane region" description="Helical" evidence="1">
    <location>
        <begin position="63"/>
        <end position="83"/>
    </location>
</feature>
<dbReference type="EMBL" id="BAAALT010000126">
    <property type="protein sequence ID" value="GAA1813925.1"/>
    <property type="molecule type" value="Genomic_DNA"/>
</dbReference>
<dbReference type="Proteomes" id="UP001500218">
    <property type="component" value="Unassembled WGS sequence"/>
</dbReference>
<protein>
    <recommendedName>
        <fullName evidence="4">DUF4760 domain-containing protein</fullName>
    </recommendedName>
</protein>
<keyword evidence="1" id="KW-0812">Transmembrane</keyword>
<organism evidence="2 3">
    <name type="scientific">Luedemannella flava</name>
    <dbReference type="NCBI Taxonomy" id="349316"/>
    <lineage>
        <taxon>Bacteria</taxon>
        <taxon>Bacillati</taxon>
        <taxon>Actinomycetota</taxon>
        <taxon>Actinomycetes</taxon>
        <taxon>Micromonosporales</taxon>
        <taxon>Micromonosporaceae</taxon>
        <taxon>Luedemannella</taxon>
    </lineage>
</organism>
<feature type="transmembrane region" description="Helical" evidence="1">
    <location>
        <begin position="17"/>
        <end position="43"/>
    </location>
</feature>
<reference evidence="3" key="1">
    <citation type="journal article" date="2019" name="Int. J. Syst. Evol. Microbiol.">
        <title>The Global Catalogue of Microorganisms (GCM) 10K type strain sequencing project: providing services to taxonomists for standard genome sequencing and annotation.</title>
        <authorList>
            <consortium name="The Broad Institute Genomics Platform"/>
            <consortium name="The Broad Institute Genome Sequencing Center for Infectious Disease"/>
            <person name="Wu L."/>
            <person name="Ma J."/>
        </authorList>
    </citation>
    <scope>NUCLEOTIDE SEQUENCE [LARGE SCALE GENOMIC DNA]</scope>
    <source>
        <strain evidence="3">JCM 13250</strain>
    </source>
</reference>
<dbReference type="InterPro" id="IPR045728">
    <property type="entry name" value="DUF6082"/>
</dbReference>
<keyword evidence="1" id="KW-1133">Transmembrane helix</keyword>
<gene>
    <name evidence="2" type="ORF">GCM10009682_38710</name>
</gene>
<sequence length="240" mass="26328">MGTEDDGPRSIRARTALALFALVGSVTLTIALLAAGALAVAAIEAMESPAVWQRWANVGESFGVFNSVLSGLAFVALVGTLWIQYRELSLQRAELRLQRAATERASGELRRSADAGMRMLHFELLKMSIEDPALAQVWPDATPEADDLHRRQMMYANLVFQHAALAIMLNNPTDEQIRESLRYLFASEVMRRYWATGAAARRQTQVPGTESWRVARIGDEVCEEYGHSDGGTGEGAPVPP</sequence>
<keyword evidence="1" id="KW-0472">Membrane</keyword>
<evidence type="ECO:0000313" key="3">
    <source>
        <dbReference type="Proteomes" id="UP001500218"/>
    </source>
</evidence>
<dbReference type="RefSeq" id="WP_344133917.1">
    <property type="nucleotide sequence ID" value="NZ_BAAALT010000126.1"/>
</dbReference>
<evidence type="ECO:0000313" key="2">
    <source>
        <dbReference type="EMBL" id="GAA1813925.1"/>
    </source>
</evidence>
<evidence type="ECO:0000256" key="1">
    <source>
        <dbReference type="SAM" id="Phobius"/>
    </source>
</evidence>
<proteinExistence type="predicted"/>
<dbReference type="Pfam" id="PF19560">
    <property type="entry name" value="DUF6082"/>
    <property type="match status" value="1"/>
</dbReference>
<comment type="caution">
    <text evidence="2">The sequence shown here is derived from an EMBL/GenBank/DDBJ whole genome shotgun (WGS) entry which is preliminary data.</text>
</comment>
<evidence type="ECO:0008006" key="4">
    <source>
        <dbReference type="Google" id="ProtNLM"/>
    </source>
</evidence>
<accession>A0ABN2M8G1</accession>
<name>A0ABN2M8G1_9ACTN</name>